<evidence type="ECO:0000313" key="1">
    <source>
        <dbReference type="EMBL" id="KAJ8630125.1"/>
    </source>
</evidence>
<dbReference type="EMBL" id="CM056815">
    <property type="protein sequence ID" value="KAJ8630125.1"/>
    <property type="molecule type" value="Genomic_DNA"/>
</dbReference>
<proteinExistence type="predicted"/>
<name>A0ACC2LA39_PERAE</name>
<dbReference type="Proteomes" id="UP001234297">
    <property type="component" value="Chromosome 7"/>
</dbReference>
<gene>
    <name evidence="1" type="ORF">MRB53_023448</name>
</gene>
<protein>
    <submittedName>
        <fullName evidence="1">Uncharacterized protein</fullName>
    </submittedName>
</protein>
<organism evidence="1 2">
    <name type="scientific">Persea americana</name>
    <name type="common">Avocado</name>
    <dbReference type="NCBI Taxonomy" id="3435"/>
    <lineage>
        <taxon>Eukaryota</taxon>
        <taxon>Viridiplantae</taxon>
        <taxon>Streptophyta</taxon>
        <taxon>Embryophyta</taxon>
        <taxon>Tracheophyta</taxon>
        <taxon>Spermatophyta</taxon>
        <taxon>Magnoliopsida</taxon>
        <taxon>Magnoliidae</taxon>
        <taxon>Laurales</taxon>
        <taxon>Lauraceae</taxon>
        <taxon>Persea</taxon>
    </lineage>
</organism>
<comment type="caution">
    <text evidence="1">The sequence shown here is derived from an EMBL/GenBank/DDBJ whole genome shotgun (WGS) entry which is preliminary data.</text>
</comment>
<keyword evidence="2" id="KW-1185">Reference proteome</keyword>
<evidence type="ECO:0000313" key="2">
    <source>
        <dbReference type="Proteomes" id="UP001234297"/>
    </source>
</evidence>
<sequence>MRVDPMKYRAEFEKVLKKNNWSFREILKKSLEWDLSELKPSSGVDREVSGSEAFADSPTVEASKMEKKRQDKIQKHQGLSQKLQAETAQGTKANQTNFAEKASERSKRRKVNTRLEADGPDSVRIFFVDRGSYLRRTINTSDIVDFGDTKQFGGPHKSVTIWRIRHRKCMSEK</sequence>
<reference evidence="1 2" key="1">
    <citation type="journal article" date="2022" name="Hortic Res">
        <title>A haplotype resolved chromosomal level avocado genome allows analysis of novel avocado genes.</title>
        <authorList>
            <person name="Nath O."/>
            <person name="Fletcher S.J."/>
            <person name="Hayward A."/>
            <person name="Shaw L.M."/>
            <person name="Masouleh A.K."/>
            <person name="Furtado A."/>
            <person name="Henry R.J."/>
            <person name="Mitter N."/>
        </authorList>
    </citation>
    <scope>NUCLEOTIDE SEQUENCE [LARGE SCALE GENOMIC DNA]</scope>
    <source>
        <strain evidence="2">cv. Hass</strain>
    </source>
</reference>
<accession>A0ACC2LA39</accession>